<dbReference type="EMBL" id="KC292029">
    <property type="protein sequence ID" value="AGM11924.1"/>
    <property type="molecule type" value="Genomic_DNA"/>
</dbReference>
<sequence>MSQESQTRLDDEKEELMNEERLTEKQAAILAVFERNPQMSYSDIADAAGQLLPEDESVTGSYAGEQIKQRRASWFNEMGNRRRPESEVSETVEDDDDDSDVDDDEPDENGDEPFSDPGEVITEVGRPDENETVEVDVSVDSSRVATLADWYDVTAEEAAAMAHAEKVSGVEYTGREQVEEEPLEGFTVTLEENTWLRLVAFLHLHADTSEGAAHEEQLMEIAGEITKQALEG</sequence>
<dbReference type="OrthoDB" id="33778at10239"/>
<dbReference type="Proteomes" id="UP000202086">
    <property type="component" value="Segment"/>
</dbReference>
<accession>R4T843</accession>
<proteinExistence type="predicted"/>
<dbReference type="GeneID" id="16193549"/>
<feature type="compositionally biased region" description="Basic and acidic residues" evidence="1">
    <location>
        <begin position="7"/>
        <end position="21"/>
    </location>
</feature>
<feature type="region of interest" description="Disordered" evidence="1">
    <location>
        <begin position="74"/>
        <end position="130"/>
    </location>
</feature>
<protein>
    <submittedName>
        <fullName evidence="2">Uncharacterized protein</fullName>
    </submittedName>
</protein>
<evidence type="ECO:0000313" key="2">
    <source>
        <dbReference type="EMBL" id="AGM11924.1"/>
    </source>
</evidence>
<organism evidence="2 3">
    <name type="scientific">Haloarcula californiae tailed virus 1</name>
    <dbReference type="NCBI Taxonomy" id="1273746"/>
    <lineage>
        <taxon>Viruses</taxon>
        <taxon>Duplodnaviria</taxon>
        <taxon>Heunggongvirae</taxon>
        <taxon>Uroviricota</taxon>
        <taxon>Caudoviricetes</taxon>
        <taxon>Thumleimavirales</taxon>
        <taxon>Druskaviridae</taxon>
        <taxon>Hacavirus</taxon>
        <taxon>Hacavirus italiense</taxon>
        <taxon>Hacavirus HCTV1</taxon>
    </lineage>
</organism>
<reference evidence="2 3" key="1">
    <citation type="submission" date="2012-12" db="EMBL/GenBank/DDBJ databases">
        <authorList>
            <person name="Sencilo A."/>
            <person name="Jacobs-Sera D."/>
            <person name="Russell D.A."/>
            <person name="Ko C."/>
            <person name="Atanasova N."/>
            <person name="Osterlund E."/>
            <person name="Oksanen H.M."/>
            <person name="Bamford D.H."/>
            <person name="Hatfull G.F."/>
            <person name="Roine E."/>
            <person name="Hendrix R.W."/>
        </authorList>
    </citation>
    <scope>NUCLEOTIDE SEQUENCE [LARGE SCALE GENOMIC DNA]</scope>
</reference>
<feature type="region of interest" description="Disordered" evidence="1">
    <location>
        <begin position="1"/>
        <end position="21"/>
    </location>
</feature>
<feature type="compositionally biased region" description="Acidic residues" evidence="1">
    <location>
        <begin position="87"/>
        <end position="114"/>
    </location>
</feature>
<evidence type="ECO:0000256" key="1">
    <source>
        <dbReference type="SAM" id="MobiDB-lite"/>
    </source>
</evidence>
<keyword evidence="3" id="KW-1185">Reference proteome</keyword>
<dbReference type="RefSeq" id="YP_008059623.1">
    <property type="nucleotide sequence ID" value="NC_021330.1"/>
</dbReference>
<name>R4T843_9CAUD</name>
<dbReference type="KEGG" id="vg:16193549"/>
<gene>
    <name evidence="2" type="primary">62</name>
    <name evidence="2" type="ORF">DNAM5_62</name>
</gene>
<evidence type="ECO:0000313" key="3">
    <source>
        <dbReference type="Proteomes" id="UP000202086"/>
    </source>
</evidence>